<dbReference type="GO" id="GO:0003779">
    <property type="term" value="F:actin binding"/>
    <property type="evidence" value="ECO:0007669"/>
    <property type="project" value="TreeGrafter"/>
</dbReference>
<dbReference type="InterPro" id="IPR011993">
    <property type="entry name" value="PH-like_dom_sf"/>
</dbReference>
<dbReference type="Gene3D" id="1.10.150.50">
    <property type="entry name" value="Transcription Factor, Ets-1"/>
    <property type="match status" value="1"/>
</dbReference>
<evidence type="ECO:0000259" key="14">
    <source>
        <dbReference type="PROSITE" id="PS50002"/>
    </source>
</evidence>
<feature type="region of interest" description="Disordered" evidence="13">
    <location>
        <begin position="171"/>
        <end position="199"/>
    </location>
</feature>
<dbReference type="GO" id="GO:0007266">
    <property type="term" value="P:Rho protein signal transduction"/>
    <property type="evidence" value="ECO:0007669"/>
    <property type="project" value="TreeGrafter"/>
</dbReference>
<dbReference type="GO" id="GO:0031982">
    <property type="term" value="C:vesicle"/>
    <property type="evidence" value="ECO:0007669"/>
    <property type="project" value="TreeGrafter"/>
</dbReference>
<reference evidence="15" key="1">
    <citation type="thesis" date="2020" institute="ProQuest LLC" country="789 East Eisenhower Parkway, Ann Arbor, MI, USA">
        <title>Comparative Genomics and Chromosome Evolution.</title>
        <authorList>
            <person name="Mudd A.B."/>
        </authorList>
    </citation>
    <scope>NUCLEOTIDE SEQUENCE</scope>
    <source>
        <strain evidence="15">HN-11 Male</strain>
        <tissue evidence="15">Kidney and liver</tissue>
    </source>
</reference>
<protein>
    <recommendedName>
        <fullName evidence="9">Epidermal growth factor receptor kinase substrate 8-like protein 1</fullName>
    </recommendedName>
    <alternativeName>
        <fullName evidence="10">Epidermal growth factor receptor pathway substrate 8-related protein 1</fullName>
    </alternativeName>
</protein>
<comment type="subcellular location">
    <subcellularLocation>
        <location evidence="1">Cytoplasm</location>
    </subcellularLocation>
</comment>
<comment type="function">
    <text evidence="7">Stimulates guanine exchange activity of SOS1. May play a role in membrane ruffling and remodeling of the actin cytoskeleton.</text>
</comment>
<dbReference type="InterPro" id="IPR001452">
    <property type="entry name" value="SH3_domain"/>
</dbReference>
<dbReference type="InterPro" id="IPR055093">
    <property type="entry name" value="EPS8_2nd"/>
</dbReference>
<keyword evidence="6 12" id="KW-0175">Coiled coil</keyword>
<dbReference type="Pfam" id="PF08416">
    <property type="entry name" value="PTB"/>
    <property type="match status" value="1"/>
</dbReference>
<evidence type="ECO:0000256" key="11">
    <source>
        <dbReference type="PROSITE-ProRule" id="PRU00192"/>
    </source>
</evidence>
<evidence type="ECO:0000256" key="8">
    <source>
        <dbReference type="ARBA" id="ARBA00065375"/>
    </source>
</evidence>
<dbReference type="PANTHER" id="PTHR12287">
    <property type="entry name" value="EPIDERMAL GROWTH FACTOR RECEPTOR KINASE SUBSTRATE EPS8-RELATED PROTEIN"/>
    <property type="match status" value="1"/>
</dbReference>
<dbReference type="CDD" id="cd09540">
    <property type="entry name" value="SAM_EPS8-like"/>
    <property type="match status" value="1"/>
</dbReference>
<dbReference type="InterPro" id="IPR036028">
    <property type="entry name" value="SH3-like_dom_sf"/>
</dbReference>
<feature type="region of interest" description="Disordered" evidence="13">
    <location>
        <begin position="259"/>
        <end position="278"/>
    </location>
</feature>
<feature type="compositionally biased region" description="Polar residues" evidence="13">
    <location>
        <begin position="179"/>
        <end position="189"/>
    </location>
</feature>
<name>A0A8J6F793_ELECQ</name>
<comment type="subunit">
    <text evidence="8">Interacts with ABI1. Part of a complex that contains SOS1, ABI1 and EPS8L2. Associates with F-actin.</text>
</comment>
<comment type="caution">
    <text evidence="15">The sequence shown here is derived from an EMBL/GenBank/DDBJ whole genome shotgun (WGS) entry which is preliminary data.</text>
</comment>
<dbReference type="InterPro" id="IPR039801">
    <property type="entry name" value="EPS8-like"/>
</dbReference>
<dbReference type="Pfam" id="PF22975">
    <property type="entry name" value="EPS8_2nd"/>
    <property type="match status" value="1"/>
</dbReference>
<evidence type="ECO:0000256" key="1">
    <source>
        <dbReference type="ARBA" id="ARBA00004496"/>
    </source>
</evidence>
<dbReference type="SUPFAM" id="SSF50044">
    <property type="entry name" value="SH3-domain"/>
    <property type="match status" value="1"/>
</dbReference>
<dbReference type="EMBL" id="WNTK01000006">
    <property type="protein sequence ID" value="KAG9481590.1"/>
    <property type="molecule type" value="Genomic_DNA"/>
</dbReference>
<evidence type="ECO:0000313" key="15">
    <source>
        <dbReference type="EMBL" id="KAG9481590.1"/>
    </source>
</evidence>
<organism evidence="15 16">
    <name type="scientific">Eleutherodactylus coqui</name>
    <name type="common">Puerto Rican coqui</name>
    <dbReference type="NCBI Taxonomy" id="57060"/>
    <lineage>
        <taxon>Eukaryota</taxon>
        <taxon>Metazoa</taxon>
        <taxon>Chordata</taxon>
        <taxon>Craniata</taxon>
        <taxon>Vertebrata</taxon>
        <taxon>Euteleostomi</taxon>
        <taxon>Amphibia</taxon>
        <taxon>Batrachia</taxon>
        <taxon>Anura</taxon>
        <taxon>Neobatrachia</taxon>
        <taxon>Hyloidea</taxon>
        <taxon>Eleutherodactylidae</taxon>
        <taxon>Eleutherodactylinae</taxon>
        <taxon>Eleutherodactylus</taxon>
        <taxon>Eleutherodactylus</taxon>
    </lineage>
</organism>
<evidence type="ECO:0000313" key="16">
    <source>
        <dbReference type="Proteomes" id="UP000770717"/>
    </source>
</evidence>
<gene>
    <name evidence="15" type="ORF">GDO78_010694</name>
</gene>
<evidence type="ECO:0000256" key="5">
    <source>
        <dbReference type="ARBA" id="ARBA00022553"/>
    </source>
</evidence>
<dbReference type="GO" id="GO:0005737">
    <property type="term" value="C:cytoplasm"/>
    <property type="evidence" value="ECO:0007669"/>
    <property type="project" value="UniProtKB-SubCell"/>
</dbReference>
<dbReference type="OrthoDB" id="4680325at2759"/>
<dbReference type="InterPro" id="IPR035462">
    <property type="entry name" value="Eps8_SH3"/>
</dbReference>
<evidence type="ECO:0000256" key="13">
    <source>
        <dbReference type="SAM" id="MobiDB-lite"/>
    </source>
</evidence>
<dbReference type="InterPro" id="IPR033928">
    <property type="entry name" value="EPS8_PTB"/>
</dbReference>
<dbReference type="CDD" id="cd01210">
    <property type="entry name" value="PTB_EPS8"/>
    <property type="match status" value="1"/>
</dbReference>
<feature type="coiled-coil region" evidence="12">
    <location>
        <begin position="732"/>
        <end position="759"/>
    </location>
</feature>
<evidence type="ECO:0000256" key="7">
    <source>
        <dbReference type="ARBA" id="ARBA00058563"/>
    </source>
</evidence>
<sequence length="763" mass="86339">MSATPRVNGVSKPNAKSIYEQRKRYSNVIMADVSQYQVNHLVTFTIDEEDDVHTVEDAIRKLNLMDNKGRIWIQEMMLQVNSSSVKLLDVESKEELEVFPISAIQRCDTFLPENRNRSLLVLVCQERYQPKADVHFFQSDEIGVESISEDINSAVSDSKSGNNARRPAVLRNTQEKMNEQSTSAPNSFTPPRHWKQPQTRYVSPAEILERESQRRLAKSANPSLNPQVIINPIAQTQQSSSSSEDATYSQVIRPEKYLQVPQDNGSPQMQQKSSSGEQTIDVLTVDDDDTQDPMAIRAGREVDLLNHCFDDIEYFMANLQKSAEAFKVLNQRKKSRRSKKPEVGEGLLTLRAKPPKFEDYEEAARKYKYCFSLLARLRNNIMNPSSIELVHFLFGPLKTLVDSSGGPDMAASIKSPMLTKEAVTLLSECLDETELELWNSLGPNWTKPRVEFPRDYCEPYYPTFKSGWVPTNGDGKVWEDPVELQHRHEELRSQQSTPQVQQPAPPPALNGHEEANSKCVSCTYDFVARNSNELSVLQGEILEVIDDSKKWWKVQNRFGQIGYVPYNILAPVTAPELDKAKQNGVPPKSPVRRSQPPTPPKKPSKASRMIPGQWDTVDSQQPQPTVDQQEKFDRINSMNEEILLRLANGRTAQQKSLNIQRMSDTSIPLSDESNPPEVTSWLQAKGFNTLTVKSLGVLNGAQLFSLRKDEFKAVSPDEGARVYSQVMVQKALLEDSQKITELEAVMERQKRKVDSELERGSSL</sequence>
<evidence type="ECO:0000256" key="3">
    <source>
        <dbReference type="ARBA" id="ARBA00022443"/>
    </source>
</evidence>
<keyword evidence="3 11" id="KW-0728">SH3 domain</keyword>
<evidence type="ECO:0000256" key="6">
    <source>
        <dbReference type="ARBA" id="ARBA00023054"/>
    </source>
</evidence>
<dbReference type="InterPro" id="IPR013625">
    <property type="entry name" value="PTB"/>
</dbReference>
<dbReference type="SMART" id="SM00326">
    <property type="entry name" value="SH3"/>
    <property type="match status" value="1"/>
</dbReference>
<evidence type="ECO:0000256" key="10">
    <source>
        <dbReference type="ARBA" id="ARBA00077699"/>
    </source>
</evidence>
<dbReference type="FunFam" id="1.10.150.50:FF:000023">
    <property type="entry name" value="Epidermal growth factor receptor kinase substrate 8"/>
    <property type="match status" value="1"/>
</dbReference>
<feature type="region of interest" description="Disordered" evidence="13">
    <location>
        <begin position="579"/>
        <end position="626"/>
    </location>
</feature>
<dbReference type="SUPFAM" id="SSF50729">
    <property type="entry name" value="PH domain-like"/>
    <property type="match status" value="1"/>
</dbReference>
<dbReference type="InterPro" id="IPR041418">
    <property type="entry name" value="SAM_3"/>
</dbReference>
<comment type="similarity">
    <text evidence="2">Belongs to the EPS8 family.</text>
</comment>
<feature type="compositionally biased region" description="Polar residues" evidence="13">
    <location>
        <begin position="616"/>
        <end position="626"/>
    </location>
</feature>
<dbReference type="FunFam" id="2.30.29.30:FF:000261">
    <property type="entry name" value="Epidermal growth factor receptor kinase substrate 8-like protein 1"/>
    <property type="match status" value="1"/>
</dbReference>
<feature type="compositionally biased region" description="Low complexity" evidence="13">
    <location>
        <begin position="493"/>
        <end position="502"/>
    </location>
</feature>
<dbReference type="FunFam" id="2.30.30.40:FF:000071">
    <property type="entry name" value="Epidermal growth factor receptor kinase substrate 8"/>
    <property type="match status" value="1"/>
</dbReference>
<dbReference type="AlphaFoldDB" id="A0A8J6F793"/>
<feature type="compositionally biased region" description="Polar residues" evidence="13">
    <location>
        <begin position="261"/>
        <end position="277"/>
    </location>
</feature>
<dbReference type="GO" id="GO:0035023">
    <property type="term" value="P:regulation of Rho protein signal transduction"/>
    <property type="evidence" value="ECO:0007669"/>
    <property type="project" value="TreeGrafter"/>
</dbReference>
<dbReference type="PROSITE" id="PS50002">
    <property type="entry name" value="SH3"/>
    <property type="match status" value="1"/>
</dbReference>
<feature type="region of interest" description="Disordered" evidence="13">
    <location>
        <begin position="487"/>
        <end position="514"/>
    </location>
</feature>
<dbReference type="CDD" id="cd11764">
    <property type="entry name" value="SH3_Eps8"/>
    <property type="match status" value="1"/>
</dbReference>
<dbReference type="InterPro" id="IPR006020">
    <property type="entry name" value="PTB/PI_dom"/>
</dbReference>
<dbReference type="GO" id="GO:0032587">
    <property type="term" value="C:ruffle membrane"/>
    <property type="evidence" value="ECO:0007669"/>
    <property type="project" value="TreeGrafter"/>
</dbReference>
<evidence type="ECO:0000256" key="12">
    <source>
        <dbReference type="SAM" id="Coils"/>
    </source>
</evidence>
<dbReference type="Proteomes" id="UP000770717">
    <property type="component" value="Unassembled WGS sequence"/>
</dbReference>
<dbReference type="InterPro" id="IPR013761">
    <property type="entry name" value="SAM/pointed_sf"/>
</dbReference>
<evidence type="ECO:0000256" key="4">
    <source>
        <dbReference type="ARBA" id="ARBA00022490"/>
    </source>
</evidence>
<accession>A0A8J6F793</accession>
<evidence type="ECO:0000256" key="2">
    <source>
        <dbReference type="ARBA" id="ARBA00006197"/>
    </source>
</evidence>
<keyword evidence="16" id="KW-1185">Reference proteome</keyword>
<keyword evidence="4" id="KW-0963">Cytoplasm</keyword>
<dbReference type="Pfam" id="PF18016">
    <property type="entry name" value="SAM_3"/>
    <property type="match status" value="1"/>
</dbReference>
<dbReference type="Gene3D" id="2.30.30.40">
    <property type="entry name" value="SH3 Domains"/>
    <property type="match status" value="1"/>
</dbReference>
<dbReference type="SMART" id="SM00462">
    <property type="entry name" value="PTB"/>
    <property type="match status" value="1"/>
</dbReference>
<proteinExistence type="inferred from homology"/>
<keyword evidence="5" id="KW-0597">Phosphoprotein</keyword>
<dbReference type="PANTHER" id="PTHR12287:SF19">
    <property type="entry name" value="EPIDERMAL GROWTH FACTOR RECEPTOR KINASE SUBSTRATE 8-LIKE PROTEIN 1"/>
    <property type="match status" value="1"/>
</dbReference>
<feature type="domain" description="SH3" evidence="14">
    <location>
        <begin position="515"/>
        <end position="574"/>
    </location>
</feature>
<evidence type="ECO:0000256" key="9">
    <source>
        <dbReference type="ARBA" id="ARBA00067142"/>
    </source>
</evidence>
<dbReference type="Pfam" id="PF00018">
    <property type="entry name" value="SH3_1"/>
    <property type="match status" value="1"/>
</dbReference>
<dbReference type="GO" id="GO:1900029">
    <property type="term" value="P:positive regulation of ruffle assembly"/>
    <property type="evidence" value="ECO:0007669"/>
    <property type="project" value="TreeGrafter"/>
</dbReference>
<dbReference type="Gene3D" id="2.30.29.30">
    <property type="entry name" value="Pleckstrin-homology domain (PH domain)/Phosphotyrosine-binding domain (PTB)"/>
    <property type="match status" value="1"/>
</dbReference>